<protein>
    <submittedName>
        <fullName evidence="2">Alkaline shock response membrane anchor protein AmaP</fullName>
    </submittedName>
</protein>
<dbReference type="Proteomes" id="UP001180515">
    <property type="component" value="Unassembled WGS sequence"/>
</dbReference>
<feature type="transmembrane region" description="Helical" evidence="1">
    <location>
        <begin position="58"/>
        <end position="80"/>
    </location>
</feature>
<accession>A0A854WLT5</accession>
<comment type="caution">
    <text evidence="3">The sequence shown here is derived from an EMBL/GenBank/DDBJ whole genome shotgun (WGS) entry which is preliminary data.</text>
</comment>
<organism evidence="3 4">
    <name type="scientific">Streptococcus parauberis</name>
    <dbReference type="NCBI Taxonomy" id="1348"/>
    <lineage>
        <taxon>Bacteria</taxon>
        <taxon>Bacillati</taxon>
        <taxon>Bacillota</taxon>
        <taxon>Bacilli</taxon>
        <taxon>Lactobacillales</taxon>
        <taxon>Streptococcaceae</taxon>
        <taxon>Streptococcus</taxon>
    </lineage>
</organism>
<evidence type="ECO:0000256" key="1">
    <source>
        <dbReference type="SAM" id="Phobius"/>
    </source>
</evidence>
<dbReference type="AlphaFoldDB" id="A0A854WLT5"/>
<sequence>MAKSLKVFYTLLGLILLSMFLLIIGVTQGYLNMPHSYDWMGFDMNRVPDYLTPGLQYFFFWTAVTLAILTIIGILAVIFYPRTYTEIKLGKNNGSLLLKKSAIEAYVKTALKETGLMLNPNVSATLYKRKFDIDVAGRLDSRIGVNEQVSGIKEGIEKGFNEFFGLDKPVNFKVRVKDISDSDMTFGKKNRVE</sequence>
<dbReference type="NCBIfam" id="NF033218">
    <property type="entry name" value="anchor_AmaP"/>
    <property type="match status" value="1"/>
</dbReference>
<evidence type="ECO:0000313" key="4">
    <source>
        <dbReference type="Proteomes" id="UP000217465"/>
    </source>
</evidence>
<evidence type="ECO:0000313" key="3">
    <source>
        <dbReference type="EMBL" id="PCH12451.1"/>
    </source>
</evidence>
<dbReference type="EMBL" id="JARQAG010000011">
    <property type="protein sequence ID" value="MDT2732137.1"/>
    <property type="molecule type" value="Genomic_DNA"/>
</dbReference>
<keyword evidence="1" id="KW-0472">Membrane</keyword>
<dbReference type="Proteomes" id="UP000217465">
    <property type="component" value="Unassembled WGS sequence"/>
</dbReference>
<reference evidence="3 4" key="1">
    <citation type="submission" date="2016-06" db="EMBL/GenBank/DDBJ databases">
        <authorList>
            <person name="Haines A.N."/>
            <person name="Council K.R."/>
        </authorList>
    </citation>
    <scope>NUCLEOTIDE SEQUENCE [LARGE SCALE GENOMIC DNA]</scope>
    <source>
        <strain evidence="3 4">SP158-29</strain>
    </source>
</reference>
<dbReference type="GeneID" id="61420330"/>
<keyword evidence="1" id="KW-1133">Transmembrane helix</keyword>
<name>A0A854WLT5_9STRE</name>
<gene>
    <name evidence="2" type="primary">amaP</name>
    <name evidence="3" type="ORF">A9Y57_01166</name>
    <name evidence="2" type="ORF">P7G31_07775</name>
</gene>
<dbReference type="EMBL" id="NSGR01000008">
    <property type="protein sequence ID" value="PCH12451.1"/>
    <property type="molecule type" value="Genomic_DNA"/>
</dbReference>
<evidence type="ECO:0000313" key="2">
    <source>
        <dbReference type="EMBL" id="MDT2732137.1"/>
    </source>
</evidence>
<feature type="transmembrane region" description="Helical" evidence="1">
    <location>
        <begin position="7"/>
        <end position="31"/>
    </location>
</feature>
<keyword evidence="1" id="KW-0812">Transmembrane</keyword>
<reference evidence="2" key="2">
    <citation type="submission" date="2023-03" db="EMBL/GenBank/DDBJ databases">
        <authorList>
            <person name="Shen W."/>
            <person name="Cai J."/>
        </authorList>
    </citation>
    <scope>NUCLEOTIDE SEQUENCE</scope>
    <source>
        <strain evidence="2">P82-2</strain>
    </source>
</reference>
<proteinExistence type="predicted"/>
<dbReference type="RefSeq" id="WP_003103901.1">
    <property type="nucleotide sequence ID" value="NZ_JARQAG010000011.1"/>
</dbReference>